<dbReference type="RefSeq" id="WP_195173072.1">
    <property type="nucleotide sequence ID" value="NZ_CP062983.1"/>
</dbReference>
<accession>A0A7S8EDT8</accession>
<evidence type="ECO:0000313" key="2">
    <source>
        <dbReference type="Proteomes" id="UP000594468"/>
    </source>
</evidence>
<dbReference type="KEGG" id="pmet:G4Y79_11760"/>
<evidence type="ECO:0000313" key="1">
    <source>
        <dbReference type="EMBL" id="QPC85009.1"/>
    </source>
</evidence>
<dbReference type="Proteomes" id="UP000594468">
    <property type="component" value="Chromosome"/>
</dbReference>
<dbReference type="EMBL" id="CP062983">
    <property type="protein sequence ID" value="QPC85009.1"/>
    <property type="molecule type" value="Genomic_DNA"/>
</dbReference>
<keyword evidence="2" id="KW-1185">Reference proteome</keyword>
<dbReference type="AlphaFoldDB" id="A0A7S8EDT8"/>
<gene>
    <name evidence="1" type="ORF">G4Y79_11760</name>
</gene>
<reference evidence="1 2" key="1">
    <citation type="submission" date="2020-02" db="EMBL/GenBank/DDBJ databases">
        <authorList>
            <person name="Zheng R.K."/>
            <person name="Sun C.M."/>
        </authorList>
    </citation>
    <scope>NUCLEOTIDE SEQUENCE [LARGE SCALE GENOMIC DNA]</scope>
    <source>
        <strain evidence="2">rifampicinis</strain>
    </source>
</reference>
<name>A0A7S8EDT8_9CHLR</name>
<sequence>MKKAYKAPKLMVHGNVTALTQNFGMSGQPGRGRGRGRR</sequence>
<organism evidence="1 2">
    <name type="scientific">Phototrophicus methaneseepsis</name>
    <dbReference type="NCBI Taxonomy" id="2710758"/>
    <lineage>
        <taxon>Bacteria</taxon>
        <taxon>Bacillati</taxon>
        <taxon>Chloroflexota</taxon>
        <taxon>Candidatus Thermofontia</taxon>
        <taxon>Phototrophicales</taxon>
        <taxon>Phototrophicaceae</taxon>
        <taxon>Phototrophicus</taxon>
    </lineage>
</organism>
<protein>
    <submittedName>
        <fullName evidence="1">Lasso peptide</fullName>
    </submittedName>
</protein>
<dbReference type="NCBIfam" id="NF033528">
    <property type="entry name" value="lasso_cyano"/>
    <property type="match status" value="1"/>
</dbReference>
<proteinExistence type="predicted"/>